<name>C5H7I2_9CAUD</name>
<reference evidence="1 2" key="1">
    <citation type="journal article" date="2009" name="Virol. J.">
        <title>The genome and proteome of a virulent Escherichia coli O157:H7 bacteriophage closely resembling Salmonella phage Felix O1.</title>
        <authorList>
            <person name="Villegas A."/>
            <person name="She Y.M."/>
            <person name="Kropinski A.M."/>
            <person name="Lingohr E.J."/>
            <person name="Mazzocco A."/>
            <person name="Ojha S."/>
            <person name="Waddell T.E."/>
            <person name="Ackermann H.W."/>
            <person name="Moyles D.M."/>
            <person name="Ahmed R."/>
            <person name="Johnson R.P."/>
        </authorList>
    </citation>
    <scope>NUCLEOTIDE SEQUENCE [LARGE SCALE GENOMIC DNA]</scope>
</reference>
<evidence type="ECO:0000313" key="2">
    <source>
        <dbReference type="Proteomes" id="UP000201889"/>
    </source>
</evidence>
<gene>
    <name evidence="1" type="primary">52</name>
</gene>
<protein>
    <submittedName>
        <fullName evidence="1">Uncharacterized protein 52</fullName>
    </submittedName>
</protein>
<evidence type="ECO:0000313" key="1">
    <source>
        <dbReference type="EMBL" id="ACJ71866.1"/>
    </source>
</evidence>
<dbReference type="KEGG" id="vg:7944156"/>
<accession>C5H7I2</accession>
<sequence length="91" mass="10094">MLLFVSKPSGKTVSKITLFRCLPPKQSRINLSTLVGSHKYPTFKKMWCSTPMTLTNSILSQFSCSTTVNVCIVSPFYLAQDKGFEPLLTAS</sequence>
<proteinExistence type="predicted"/>
<dbReference type="GeneID" id="7944156"/>
<dbReference type="EMBL" id="EU877232">
    <property type="protein sequence ID" value="ACJ71866.1"/>
    <property type="molecule type" value="Genomic_DNA"/>
</dbReference>
<organism evidence="1 2">
    <name type="scientific">Escherichia phage wV8</name>
    <dbReference type="NCBI Taxonomy" id="576791"/>
    <lineage>
        <taxon>Viruses</taxon>
        <taxon>Duplodnaviria</taxon>
        <taxon>Heunggongvirae</taxon>
        <taxon>Uroviricota</taxon>
        <taxon>Caudoviricetes</taxon>
        <taxon>Andersonviridae</taxon>
        <taxon>Ounavirinae</taxon>
        <taxon>Felixounavirus</taxon>
        <taxon>Felixounavirus wV8</taxon>
    </lineage>
</organism>
<dbReference type="RefSeq" id="YP_002922835.1">
    <property type="nucleotide sequence ID" value="NC_012749.1"/>
</dbReference>
<keyword evidence="2" id="KW-1185">Reference proteome</keyword>
<dbReference type="Proteomes" id="UP000201889">
    <property type="component" value="Segment"/>
</dbReference>